<dbReference type="GO" id="GO:0004888">
    <property type="term" value="F:transmembrane signaling receptor activity"/>
    <property type="evidence" value="ECO:0007669"/>
    <property type="project" value="InterPro"/>
</dbReference>
<dbReference type="CDD" id="cd11386">
    <property type="entry name" value="MCP_signal"/>
    <property type="match status" value="1"/>
</dbReference>
<dbReference type="PANTHER" id="PTHR32089">
    <property type="entry name" value="METHYL-ACCEPTING CHEMOTAXIS PROTEIN MCPB"/>
    <property type="match status" value="1"/>
</dbReference>
<gene>
    <name evidence="9" type="ORF">SAMN04488087_1917</name>
</gene>
<dbReference type="PROSITE" id="PS50111">
    <property type="entry name" value="CHEMOTAXIS_TRANSDUC_2"/>
    <property type="match status" value="1"/>
</dbReference>
<reference evidence="10" key="1">
    <citation type="submission" date="2016-11" db="EMBL/GenBank/DDBJ databases">
        <authorList>
            <person name="Varghese N."/>
            <person name="Submissions S."/>
        </authorList>
    </citation>
    <scope>NUCLEOTIDE SEQUENCE [LARGE SCALE GENOMIC DNA]</scope>
    <source>
        <strain evidence="10">DSM 22212</strain>
    </source>
</reference>
<dbReference type="Pfam" id="PF00015">
    <property type="entry name" value="MCPsignal"/>
    <property type="match status" value="1"/>
</dbReference>
<feature type="coiled-coil region" evidence="5">
    <location>
        <begin position="633"/>
        <end position="667"/>
    </location>
</feature>
<evidence type="ECO:0000256" key="1">
    <source>
        <dbReference type="ARBA" id="ARBA00004370"/>
    </source>
</evidence>
<dbReference type="SUPFAM" id="SSF58104">
    <property type="entry name" value="Methyl-accepting chemotaxis protein (MCP) signaling domain"/>
    <property type="match status" value="1"/>
</dbReference>
<keyword evidence="6" id="KW-0472">Membrane</keyword>
<comment type="similarity">
    <text evidence="3">Belongs to the methyl-accepting chemotaxis (MCP) protein family.</text>
</comment>
<keyword evidence="6" id="KW-0812">Transmembrane</keyword>
<evidence type="ECO:0000256" key="3">
    <source>
        <dbReference type="ARBA" id="ARBA00029447"/>
    </source>
</evidence>
<feature type="transmembrane region" description="Helical" evidence="6">
    <location>
        <begin position="289"/>
        <end position="311"/>
    </location>
</feature>
<dbReference type="Pfam" id="PF00672">
    <property type="entry name" value="HAMP"/>
    <property type="match status" value="1"/>
</dbReference>
<dbReference type="GO" id="GO:0007165">
    <property type="term" value="P:signal transduction"/>
    <property type="evidence" value="ECO:0007669"/>
    <property type="project" value="UniProtKB-KW"/>
</dbReference>
<evidence type="ECO:0000259" key="8">
    <source>
        <dbReference type="PROSITE" id="PS50885"/>
    </source>
</evidence>
<evidence type="ECO:0000259" key="7">
    <source>
        <dbReference type="PROSITE" id="PS50111"/>
    </source>
</evidence>
<feature type="domain" description="HAMP" evidence="8">
    <location>
        <begin position="316"/>
        <end position="369"/>
    </location>
</feature>
<feature type="transmembrane region" description="Helical" evidence="6">
    <location>
        <begin position="20"/>
        <end position="40"/>
    </location>
</feature>
<dbReference type="EMBL" id="FRAU01000006">
    <property type="protein sequence ID" value="SHK77032.1"/>
    <property type="molecule type" value="Genomic_DNA"/>
</dbReference>
<proteinExistence type="inferred from homology"/>
<sequence>MRHLISRFSQKSIRKQIIWFTLLLTVPPMLIFTGVVLWNVQRNTKKQIERTFRLVAETKDHAIDKFYQHALQDAHSIATHPSVISWFAYRKSPRRTAAVQQLLQQLQEAKWGQYHHIFLIDQEGTVVLSPPHGQAQKAHEGHSIRASSYFEQALQQPLLTDFFGFEEKDHYHQLVLYPVRSRQGQTVGLVGIEIVIQYLLDWMNQEAEHLPAGTRFFLTTLEGREIVHTKTNEIPTYPYIAEKLEASDQFFGIVRTAHHGEVIGHYQKARSGPFIMAFEIPKKTAFADVYMLTLKLFLLNLFGIGLLLILARRGSLLLSQRIEKIASVAQKLREGDWSARTHEQESENEISHVGIALDTLADTVEQTISLLESEKAQQAQRIQEAVAHIEAQKQALETHVAYMMERMQQFAEGDLTVRMHVHQEDTPTAEEAQALFQQLFEGFNTAARQLEAMLAGVRDVMQELLENTYDILQATETLVDQTSQQSQQSSEVAAAVEEMARTAESNAESAGQAAQVAQRSQVTAQESEAAIEQTITSIHRLAQTLRQSVESVRQLGQSGEQIGKIVAVIEEIANQTNLLALNAAIEAARAGESGRGFAVVADEVRRLAERTAEATREITDMILRVQQETETAVETMERGYAELETSLEQAETMRQKFGELLQNARETMDLVTQIAAASQQQAGTSDEMARNVVIITEAIGEISRSTHNIRTRFEHLSQRLEQLSQILARFRYHQEQEEVLEPAGDGASPLVSTP</sequence>
<dbReference type="GO" id="GO:0006935">
    <property type="term" value="P:chemotaxis"/>
    <property type="evidence" value="ECO:0007669"/>
    <property type="project" value="InterPro"/>
</dbReference>
<keyword evidence="6" id="KW-1133">Transmembrane helix</keyword>
<organism evidence="9 10">
    <name type="scientific">Rhodothermus profundi</name>
    <dbReference type="NCBI Taxonomy" id="633813"/>
    <lineage>
        <taxon>Bacteria</taxon>
        <taxon>Pseudomonadati</taxon>
        <taxon>Rhodothermota</taxon>
        <taxon>Rhodothermia</taxon>
        <taxon>Rhodothermales</taxon>
        <taxon>Rhodothermaceae</taxon>
        <taxon>Rhodothermus</taxon>
    </lineage>
</organism>
<dbReference type="SMART" id="SM00304">
    <property type="entry name" value="HAMP"/>
    <property type="match status" value="3"/>
</dbReference>
<keyword evidence="2 4" id="KW-0807">Transducer</keyword>
<dbReference type="Gene3D" id="3.30.450.20">
    <property type="entry name" value="PAS domain"/>
    <property type="match status" value="1"/>
</dbReference>
<dbReference type="PROSITE" id="PS50885">
    <property type="entry name" value="HAMP"/>
    <property type="match status" value="1"/>
</dbReference>
<dbReference type="InterPro" id="IPR004090">
    <property type="entry name" value="Chemotax_Me-accpt_rcpt"/>
</dbReference>
<accession>A0A1M6V6D7</accession>
<dbReference type="Proteomes" id="UP000185812">
    <property type="component" value="Unassembled WGS sequence"/>
</dbReference>
<dbReference type="GO" id="GO:0016020">
    <property type="term" value="C:membrane"/>
    <property type="evidence" value="ECO:0007669"/>
    <property type="project" value="UniProtKB-SubCell"/>
</dbReference>
<keyword evidence="5" id="KW-0175">Coiled coil</keyword>
<evidence type="ECO:0000313" key="10">
    <source>
        <dbReference type="Proteomes" id="UP000185812"/>
    </source>
</evidence>
<evidence type="ECO:0000256" key="6">
    <source>
        <dbReference type="SAM" id="Phobius"/>
    </source>
</evidence>
<dbReference type="InterPro" id="IPR004089">
    <property type="entry name" value="MCPsignal_dom"/>
</dbReference>
<evidence type="ECO:0000256" key="5">
    <source>
        <dbReference type="SAM" id="Coils"/>
    </source>
</evidence>
<dbReference type="OrthoDB" id="9772755at2"/>
<evidence type="ECO:0000256" key="2">
    <source>
        <dbReference type="ARBA" id="ARBA00023224"/>
    </source>
</evidence>
<dbReference type="AlphaFoldDB" id="A0A1M6V6D7"/>
<dbReference type="SMART" id="SM00283">
    <property type="entry name" value="MA"/>
    <property type="match status" value="1"/>
</dbReference>
<dbReference type="PANTHER" id="PTHR32089:SF112">
    <property type="entry name" value="LYSOZYME-LIKE PROTEIN-RELATED"/>
    <property type="match status" value="1"/>
</dbReference>
<dbReference type="STRING" id="633813.SAMN04488087_1917"/>
<dbReference type="Gene3D" id="6.10.340.10">
    <property type="match status" value="1"/>
</dbReference>
<dbReference type="RefSeq" id="WP_072715757.1">
    <property type="nucleotide sequence ID" value="NZ_FRAU01000006.1"/>
</dbReference>
<dbReference type="InterPro" id="IPR003660">
    <property type="entry name" value="HAMP_dom"/>
</dbReference>
<evidence type="ECO:0000256" key="4">
    <source>
        <dbReference type="PROSITE-ProRule" id="PRU00284"/>
    </source>
</evidence>
<dbReference type="CDD" id="cd06225">
    <property type="entry name" value="HAMP"/>
    <property type="match status" value="1"/>
</dbReference>
<dbReference type="PRINTS" id="PR00260">
    <property type="entry name" value="CHEMTRNSDUCR"/>
</dbReference>
<protein>
    <submittedName>
        <fullName evidence="9">Methyl-accepting chemotaxis protein</fullName>
    </submittedName>
</protein>
<dbReference type="FunFam" id="1.10.287.950:FF:000001">
    <property type="entry name" value="Methyl-accepting chemotaxis sensory transducer"/>
    <property type="match status" value="1"/>
</dbReference>
<keyword evidence="10" id="KW-1185">Reference proteome</keyword>
<dbReference type="Gene3D" id="1.10.287.950">
    <property type="entry name" value="Methyl-accepting chemotaxis protein"/>
    <property type="match status" value="1"/>
</dbReference>
<feature type="coiled-coil region" evidence="5">
    <location>
        <begin position="361"/>
        <end position="399"/>
    </location>
</feature>
<evidence type="ECO:0000313" key="9">
    <source>
        <dbReference type="EMBL" id="SHK77032.1"/>
    </source>
</evidence>
<dbReference type="SUPFAM" id="SSF103190">
    <property type="entry name" value="Sensory domain-like"/>
    <property type="match status" value="1"/>
</dbReference>
<name>A0A1M6V6D7_9BACT</name>
<comment type="subcellular location">
    <subcellularLocation>
        <location evidence="1">Membrane</location>
    </subcellularLocation>
</comment>
<feature type="domain" description="Methyl-accepting transducer" evidence="7">
    <location>
        <begin position="460"/>
        <end position="696"/>
    </location>
</feature>
<dbReference type="InterPro" id="IPR029151">
    <property type="entry name" value="Sensor-like_sf"/>
</dbReference>